<evidence type="ECO:0000256" key="2">
    <source>
        <dbReference type="SAM" id="SignalP"/>
    </source>
</evidence>
<protein>
    <recommendedName>
        <fullName evidence="5">Lipoprotein</fullName>
    </recommendedName>
</protein>
<keyword evidence="4" id="KW-1185">Reference proteome</keyword>
<comment type="caution">
    <text evidence="3">The sequence shown here is derived from an EMBL/GenBank/DDBJ whole genome shotgun (WGS) entry which is preliminary data.</text>
</comment>
<proteinExistence type="predicted"/>
<feature type="signal peptide" evidence="2">
    <location>
        <begin position="1"/>
        <end position="22"/>
    </location>
</feature>
<dbReference type="PROSITE" id="PS51257">
    <property type="entry name" value="PROKAR_LIPOPROTEIN"/>
    <property type="match status" value="1"/>
</dbReference>
<accession>A0ABW2XCC2</accession>
<feature type="chain" id="PRO_5047422535" description="Lipoprotein" evidence="2">
    <location>
        <begin position="23"/>
        <end position="138"/>
    </location>
</feature>
<reference evidence="4" key="1">
    <citation type="journal article" date="2019" name="Int. J. Syst. Evol. Microbiol.">
        <title>The Global Catalogue of Microorganisms (GCM) 10K type strain sequencing project: providing services to taxonomists for standard genome sequencing and annotation.</title>
        <authorList>
            <consortium name="The Broad Institute Genomics Platform"/>
            <consortium name="The Broad Institute Genome Sequencing Center for Infectious Disease"/>
            <person name="Wu L."/>
            <person name="Ma J."/>
        </authorList>
    </citation>
    <scope>NUCLEOTIDE SEQUENCE [LARGE SCALE GENOMIC DNA]</scope>
    <source>
        <strain evidence="4">JCM 9371</strain>
    </source>
</reference>
<feature type="region of interest" description="Disordered" evidence="1">
    <location>
        <begin position="49"/>
        <end position="79"/>
    </location>
</feature>
<gene>
    <name evidence="3" type="ORF">ACFQZM_04330</name>
</gene>
<name>A0ABW2XCC2_9ACTN</name>
<evidence type="ECO:0000256" key="1">
    <source>
        <dbReference type="SAM" id="MobiDB-lite"/>
    </source>
</evidence>
<evidence type="ECO:0000313" key="3">
    <source>
        <dbReference type="EMBL" id="MFD0683714.1"/>
    </source>
</evidence>
<feature type="compositionally biased region" description="Low complexity" evidence="1">
    <location>
        <begin position="49"/>
        <end position="65"/>
    </location>
</feature>
<sequence>MRMSATKLVGVLAIGGALLASTACGPIDTITGSGKKNTACKNIESELRSFSTSSGGSSTSPQRFSDTAAKIRSEGQSAGGDVEVAATKFAQDLDDTAATLRRLNSGNLGGGTPNFTEMQQHGNELGKACGYTGIRLGG</sequence>
<evidence type="ECO:0008006" key="5">
    <source>
        <dbReference type="Google" id="ProtNLM"/>
    </source>
</evidence>
<dbReference type="Proteomes" id="UP001597063">
    <property type="component" value="Unassembled WGS sequence"/>
</dbReference>
<dbReference type="RefSeq" id="WP_131754781.1">
    <property type="nucleotide sequence ID" value="NZ_CAACUY010000001.1"/>
</dbReference>
<dbReference type="EMBL" id="JBHTGP010000003">
    <property type="protein sequence ID" value="MFD0683714.1"/>
    <property type="molecule type" value="Genomic_DNA"/>
</dbReference>
<organism evidence="3 4">
    <name type="scientific">Actinomadura fibrosa</name>
    <dbReference type="NCBI Taxonomy" id="111802"/>
    <lineage>
        <taxon>Bacteria</taxon>
        <taxon>Bacillati</taxon>
        <taxon>Actinomycetota</taxon>
        <taxon>Actinomycetes</taxon>
        <taxon>Streptosporangiales</taxon>
        <taxon>Thermomonosporaceae</taxon>
        <taxon>Actinomadura</taxon>
    </lineage>
</organism>
<keyword evidence="2" id="KW-0732">Signal</keyword>
<evidence type="ECO:0000313" key="4">
    <source>
        <dbReference type="Proteomes" id="UP001597063"/>
    </source>
</evidence>